<evidence type="ECO:0008006" key="3">
    <source>
        <dbReference type="Google" id="ProtNLM"/>
    </source>
</evidence>
<dbReference type="Proteomes" id="UP000595564">
    <property type="component" value="Chromosome"/>
</dbReference>
<dbReference type="KEGG" id="thyd:TTHT_1434"/>
<organism evidence="1 2">
    <name type="scientific">Thermotomaculum hydrothermale</name>
    <dbReference type="NCBI Taxonomy" id="981385"/>
    <lineage>
        <taxon>Bacteria</taxon>
        <taxon>Pseudomonadati</taxon>
        <taxon>Acidobacteriota</taxon>
        <taxon>Holophagae</taxon>
        <taxon>Thermotomaculales</taxon>
        <taxon>Thermotomaculaceae</taxon>
        <taxon>Thermotomaculum</taxon>
    </lineage>
</organism>
<evidence type="ECO:0000313" key="2">
    <source>
        <dbReference type="Proteomes" id="UP000595564"/>
    </source>
</evidence>
<accession>A0A7R6PY44</accession>
<dbReference type="Gene3D" id="3.40.109.40">
    <property type="match status" value="1"/>
</dbReference>
<protein>
    <recommendedName>
        <fullName evidence="3">Vitamin B12 dependent methionine synthase activation region</fullName>
    </recommendedName>
</protein>
<dbReference type="InterPro" id="IPR037010">
    <property type="entry name" value="VitB12-dep_Met_synth_activ_sf"/>
</dbReference>
<evidence type="ECO:0000313" key="1">
    <source>
        <dbReference type="EMBL" id="BBB32945.1"/>
    </source>
</evidence>
<dbReference type="EMBL" id="AP017470">
    <property type="protein sequence ID" value="BBB32945.1"/>
    <property type="molecule type" value="Genomic_DNA"/>
</dbReference>
<dbReference type="RefSeq" id="WP_201327246.1">
    <property type="nucleotide sequence ID" value="NZ_AP017470.1"/>
</dbReference>
<dbReference type="GO" id="GO:0008705">
    <property type="term" value="F:methionine synthase activity"/>
    <property type="evidence" value="ECO:0007669"/>
    <property type="project" value="InterPro"/>
</dbReference>
<sequence>MIELDLSLSVAEVLPWIKVKPENLDSKQKVDIERAIEEVMQLSSVAYVYNLDADLDFFEFEEYKPPFPLKRLSLACVTLGSDIDSAFEYYSKKGMDYFRYLLENSANALVEKIVDYVNFLICSSKSEGEKQSFRKSPGIGRVPLIENKRIAEYLYLDKIGVKVRENFSLSPKKTVIFFVEWGDLQVEHHEFKKRCNHCGQSPCIYRI</sequence>
<dbReference type="SUPFAM" id="SSF56507">
    <property type="entry name" value="Methionine synthase activation domain-like"/>
    <property type="match status" value="1"/>
</dbReference>
<dbReference type="AlphaFoldDB" id="A0A7R6PY44"/>
<keyword evidence="2" id="KW-1185">Reference proteome</keyword>
<name>A0A7R6PY44_9BACT</name>
<gene>
    <name evidence="1" type="ORF">TTHT_1434</name>
</gene>
<reference evidence="1 2" key="1">
    <citation type="journal article" date="2012" name="Extremophiles">
        <title>Thermotomaculum hydrothermale gen. nov., sp. nov., a novel heterotrophic thermophile within the phylum Acidobacteria from a deep-sea hydrothermal vent chimney in the Southern Okinawa Trough.</title>
        <authorList>
            <person name="Izumi H."/>
            <person name="Nunoura T."/>
            <person name="Miyazaki M."/>
            <person name="Mino S."/>
            <person name="Toki T."/>
            <person name="Takai K."/>
            <person name="Sako Y."/>
            <person name="Sawabe T."/>
            <person name="Nakagawa S."/>
        </authorList>
    </citation>
    <scope>NUCLEOTIDE SEQUENCE [LARGE SCALE GENOMIC DNA]</scope>
    <source>
        <strain evidence="1 2">AC55</strain>
    </source>
</reference>
<proteinExistence type="predicted"/>